<dbReference type="PANTHER" id="PTHR47893">
    <property type="entry name" value="REGULATORY PROTEIN PCHR"/>
    <property type="match status" value="1"/>
</dbReference>
<dbReference type="InterPro" id="IPR009057">
    <property type="entry name" value="Homeodomain-like_sf"/>
</dbReference>
<dbReference type="GO" id="GO:0003700">
    <property type="term" value="F:DNA-binding transcription factor activity"/>
    <property type="evidence" value="ECO:0007669"/>
    <property type="project" value="InterPro"/>
</dbReference>
<reference evidence="4 5" key="1">
    <citation type="submission" date="2018-03" db="EMBL/GenBank/DDBJ databases">
        <title>Adhaeribacter sp. HMF7605 Genome sequencing and assembly.</title>
        <authorList>
            <person name="Kang H."/>
            <person name="Kang J."/>
            <person name="Cha I."/>
            <person name="Kim H."/>
            <person name="Joh K."/>
        </authorList>
    </citation>
    <scope>NUCLEOTIDE SEQUENCE [LARGE SCALE GENOMIC DNA]</scope>
    <source>
        <strain evidence="4 5">HMF7605</strain>
    </source>
</reference>
<accession>A0A2T2YLK3</accession>
<dbReference type="SMART" id="SM00342">
    <property type="entry name" value="HTH_ARAC"/>
    <property type="match status" value="1"/>
</dbReference>
<dbReference type="PANTHER" id="PTHR47893:SF1">
    <property type="entry name" value="REGULATORY PROTEIN PCHR"/>
    <property type="match status" value="1"/>
</dbReference>
<keyword evidence="2" id="KW-0804">Transcription</keyword>
<gene>
    <name evidence="4" type="ORF">AHMF7605_24160</name>
</gene>
<comment type="caution">
    <text evidence="4">The sequence shown here is derived from an EMBL/GenBank/DDBJ whole genome shotgun (WGS) entry which is preliminary data.</text>
</comment>
<dbReference type="Proteomes" id="UP000240357">
    <property type="component" value="Unassembled WGS sequence"/>
</dbReference>
<evidence type="ECO:0000256" key="1">
    <source>
        <dbReference type="ARBA" id="ARBA00023015"/>
    </source>
</evidence>
<dbReference type="SUPFAM" id="SSF46689">
    <property type="entry name" value="Homeodomain-like"/>
    <property type="match status" value="1"/>
</dbReference>
<dbReference type="AlphaFoldDB" id="A0A2T2YLK3"/>
<name>A0A2T2YLK3_9BACT</name>
<proteinExistence type="predicted"/>
<dbReference type="Gene3D" id="1.10.10.60">
    <property type="entry name" value="Homeodomain-like"/>
    <property type="match status" value="1"/>
</dbReference>
<evidence type="ECO:0000313" key="4">
    <source>
        <dbReference type="EMBL" id="PSR56369.1"/>
    </source>
</evidence>
<organism evidence="4 5">
    <name type="scientific">Adhaeribacter arboris</name>
    <dbReference type="NCBI Taxonomy" id="2072846"/>
    <lineage>
        <taxon>Bacteria</taxon>
        <taxon>Pseudomonadati</taxon>
        <taxon>Bacteroidota</taxon>
        <taxon>Cytophagia</taxon>
        <taxon>Cytophagales</taxon>
        <taxon>Hymenobacteraceae</taxon>
        <taxon>Adhaeribacter</taxon>
    </lineage>
</organism>
<evidence type="ECO:0000313" key="5">
    <source>
        <dbReference type="Proteomes" id="UP000240357"/>
    </source>
</evidence>
<dbReference type="GO" id="GO:0043565">
    <property type="term" value="F:sequence-specific DNA binding"/>
    <property type="evidence" value="ECO:0007669"/>
    <property type="project" value="InterPro"/>
</dbReference>
<protein>
    <recommendedName>
        <fullName evidence="3">HTH araC/xylS-type domain-containing protein</fullName>
    </recommendedName>
</protein>
<dbReference type="EMBL" id="PYFT01000001">
    <property type="protein sequence ID" value="PSR56369.1"/>
    <property type="molecule type" value="Genomic_DNA"/>
</dbReference>
<keyword evidence="5" id="KW-1185">Reference proteome</keyword>
<keyword evidence="1" id="KW-0805">Transcription regulation</keyword>
<dbReference type="InterPro" id="IPR053142">
    <property type="entry name" value="PchR_regulatory_protein"/>
</dbReference>
<dbReference type="PROSITE" id="PS01124">
    <property type="entry name" value="HTH_ARAC_FAMILY_2"/>
    <property type="match status" value="1"/>
</dbReference>
<dbReference type="Pfam" id="PF12833">
    <property type="entry name" value="HTH_18"/>
    <property type="match status" value="1"/>
</dbReference>
<feature type="domain" description="HTH araC/xylS-type" evidence="3">
    <location>
        <begin position="255"/>
        <end position="353"/>
    </location>
</feature>
<evidence type="ECO:0000256" key="2">
    <source>
        <dbReference type="ARBA" id="ARBA00023163"/>
    </source>
</evidence>
<dbReference type="InterPro" id="IPR018060">
    <property type="entry name" value="HTH_AraC"/>
</dbReference>
<evidence type="ECO:0000259" key="3">
    <source>
        <dbReference type="PROSITE" id="PS01124"/>
    </source>
</evidence>
<sequence>MNFVFFIQICTLNRWRCYGKTDFDCGKMDKIENHDWSTIFSDISQKEVFRNDRYTEVVAHFKEPNLATAEITSIRTPGIELVQANFTTARQLVLVDPESSEKVSSSFVLSGDLESQFSLHKEPVTHWVNTHGFQYTPDFQGQHIIHNQKLQAFSFSYDNAYFKSIAQSAGVTYLDKVLDCMDRGETLLVPPGKLALLPRMAELLHAIVQCKFQGITKYLFIEAKMLELFALQMEQLNAGNNKKEDWSPADRERLKAVHDFITQSYLEPLTLTGLCYQFGLNEFKLKKGYKHFFGTTVFGHIHHLRMQTAQQLLATGQMNVSEASFHIGYNNISSFSEAFKKNFGYQPGKIRAYSTRY</sequence>